<protein>
    <submittedName>
        <fullName evidence="1">Uncharacterized protein</fullName>
    </submittedName>
</protein>
<sequence>MSKAPPRSSKLTRLDGVMRVIDRTDPTIHTVVDFNSSHGNRHATQEKQLVPYKFYSRSQRAPVPTTSTKGESSTKPIARSSRVHFTDEYGNELVSNLRVQTREEVKQTMSSAADNRAKRDKMMAQQQFDAIWDPAQNRDLTIHLKMDVSEDLTDTLEELCYLQRLGDFSSARRYFGEYLGDHVDDPYVLVQYGEMLLEQGDYLGISKLSSLNQYQLGEQKTGFNKMQLLKDYWDLILFFAECHYKPHRPRSFTLNLEALRILQESVTEDERDVTSTEIKYLALLYHLCGVQHPEIVKKDLTIIIHMARMATGSPWLISAAWSTNADLCVRLHDLVAEWTNSHTEYDAPSLLALLDILTSLVCWDEYSSLTPAILTAATHIARLIIDHHPEAMKTRPVTQWMLLQCENAEMGSRDQLQRQEDHLDTSPGILYRHHRRNLVQYAPYKTETPSWICQDGPSELQNSARIALRTSVNLADYRTQAKALQLLILMSAKPATEFEELGKLQKLSQGDNYNLAETLAAKYLVSNDDVSRRKLRGELMDQWSMPWFSGGLSAPQLWILSMIRHALAQNETEAEHALSQADVWYRDSPSEFVEHVNKKLLAQQTNEARTGRPWLTKMGNNRRIGTFSISPEPRQRSTAGGYESRGTRDFIEGTRSYQKESRWEGGGRLDSWAETRDIWRAPTRNVREAPMQGFDPISISDARHSRTSPTDRVARELAAEYVGSMRGRNIPDTKRRPLDETDLFRGRSRYRDGNIDAVSHGQRTADVERSKPGNQSPMAIKADSQNTRNDLGRPDNMGHQSTHDYTQEVQPTLHRVPDNEYEDSIHHEGTVTQKRQEGNTSSDVGSQTDFDAIKPPSRGKSVTMEMVRDVGENMEAVGSPIPSGSDGN</sequence>
<keyword evidence="2" id="KW-1185">Reference proteome</keyword>
<accession>A0ACC1P867</accession>
<evidence type="ECO:0000313" key="1">
    <source>
        <dbReference type="EMBL" id="KAJ2988328.1"/>
    </source>
</evidence>
<dbReference type="Proteomes" id="UP001143856">
    <property type="component" value="Unassembled WGS sequence"/>
</dbReference>
<organism evidence="1 2">
    <name type="scientific">Xylaria curta</name>
    <dbReference type="NCBI Taxonomy" id="42375"/>
    <lineage>
        <taxon>Eukaryota</taxon>
        <taxon>Fungi</taxon>
        <taxon>Dikarya</taxon>
        <taxon>Ascomycota</taxon>
        <taxon>Pezizomycotina</taxon>
        <taxon>Sordariomycetes</taxon>
        <taxon>Xylariomycetidae</taxon>
        <taxon>Xylariales</taxon>
        <taxon>Xylariaceae</taxon>
        <taxon>Xylaria</taxon>
    </lineage>
</organism>
<dbReference type="EMBL" id="JAPDGR010000663">
    <property type="protein sequence ID" value="KAJ2988328.1"/>
    <property type="molecule type" value="Genomic_DNA"/>
</dbReference>
<proteinExistence type="predicted"/>
<gene>
    <name evidence="1" type="ORF">NUW58_g4036</name>
</gene>
<comment type="caution">
    <text evidence="1">The sequence shown here is derived from an EMBL/GenBank/DDBJ whole genome shotgun (WGS) entry which is preliminary data.</text>
</comment>
<reference evidence="1" key="1">
    <citation type="submission" date="2022-10" db="EMBL/GenBank/DDBJ databases">
        <title>Genome Sequence of Xylaria curta.</title>
        <authorList>
            <person name="Buettner E."/>
        </authorList>
    </citation>
    <scope>NUCLEOTIDE SEQUENCE</scope>
    <source>
        <strain evidence="1">Babe10</strain>
    </source>
</reference>
<evidence type="ECO:0000313" key="2">
    <source>
        <dbReference type="Proteomes" id="UP001143856"/>
    </source>
</evidence>
<name>A0ACC1P867_9PEZI</name>